<evidence type="ECO:0000313" key="4">
    <source>
        <dbReference type="Proteomes" id="UP000198418"/>
    </source>
</evidence>
<keyword evidence="4" id="KW-1185">Reference proteome</keyword>
<reference evidence="4" key="1">
    <citation type="submission" date="2017-06" db="EMBL/GenBank/DDBJ databases">
        <authorList>
            <person name="Varghese N."/>
            <person name="Submissions S."/>
        </authorList>
    </citation>
    <scope>NUCLEOTIDE SEQUENCE [LARGE SCALE GENOMIC DNA]</scope>
    <source>
        <strain evidence="4">DSM 137</strain>
    </source>
</reference>
<keyword evidence="1" id="KW-0472">Membrane</keyword>
<name>A0A212R122_RHOAC</name>
<gene>
    <name evidence="3" type="ORF">SAMN06265338_102287</name>
</gene>
<protein>
    <submittedName>
        <fullName evidence="3">Uncharacterized protein</fullName>
    </submittedName>
</protein>
<evidence type="ECO:0000256" key="2">
    <source>
        <dbReference type="SAM" id="SignalP"/>
    </source>
</evidence>
<keyword evidence="1" id="KW-1133">Transmembrane helix</keyword>
<feature type="signal peptide" evidence="2">
    <location>
        <begin position="1"/>
        <end position="31"/>
    </location>
</feature>
<feature type="chain" id="PRO_5012126149" evidence="2">
    <location>
        <begin position="32"/>
        <end position="143"/>
    </location>
</feature>
<keyword evidence="2" id="KW-0732">Signal</keyword>
<evidence type="ECO:0000313" key="3">
    <source>
        <dbReference type="EMBL" id="SNB65694.1"/>
    </source>
</evidence>
<dbReference type="RefSeq" id="WP_104469609.1">
    <property type="nucleotide sequence ID" value="NZ_FYDG01000002.1"/>
</dbReference>
<dbReference type="AlphaFoldDB" id="A0A212R122"/>
<dbReference type="EMBL" id="FYDG01000002">
    <property type="protein sequence ID" value="SNB65694.1"/>
    <property type="molecule type" value="Genomic_DNA"/>
</dbReference>
<evidence type="ECO:0000256" key="1">
    <source>
        <dbReference type="SAM" id="Phobius"/>
    </source>
</evidence>
<keyword evidence="1" id="KW-0812">Transmembrane</keyword>
<feature type="transmembrane region" description="Helical" evidence="1">
    <location>
        <begin position="97"/>
        <end position="117"/>
    </location>
</feature>
<dbReference type="Proteomes" id="UP000198418">
    <property type="component" value="Unassembled WGS sequence"/>
</dbReference>
<organism evidence="3 4">
    <name type="scientific">Rhodoblastus acidophilus</name>
    <name type="common">Rhodopseudomonas acidophila</name>
    <dbReference type="NCBI Taxonomy" id="1074"/>
    <lineage>
        <taxon>Bacteria</taxon>
        <taxon>Pseudomonadati</taxon>
        <taxon>Pseudomonadota</taxon>
        <taxon>Alphaproteobacteria</taxon>
        <taxon>Hyphomicrobiales</taxon>
        <taxon>Rhodoblastaceae</taxon>
        <taxon>Rhodoblastus</taxon>
    </lineage>
</organism>
<accession>A0A212R122</accession>
<sequence>MVKQPHGRSFGKIVALAAALSFALASTAADAQQGGFAGVGGQRQGGGGGGQHYGGGGGGQHYGGGGQHYGGGGGRYGGGGGGGYYGGGHRHHGGGGAGVGAAIGLGVLGAAIAAGAASQRYRCRRPVYDEWGDVVGYRRAWCD</sequence>
<proteinExistence type="predicted"/>